<sequence>MKFKKGTSLLLALLVMVSHIGLAVNVHYCGGQIAGISTAYNLSDISTDDFQSVEKSCCMTEAGEKGCCDNKLVKVDKKTDSQTVVKTFSLQLEAPFLAESWKPIVFGSVPQTTPSQPAAYYCEAHAPPLYQLYSQYIFYA</sequence>
<dbReference type="AlphaFoldDB" id="A0A1G5I536"/>
<dbReference type="RefSeq" id="WP_091143030.1">
    <property type="nucleotide sequence ID" value="NZ_FMVF01000009.1"/>
</dbReference>
<dbReference type="STRING" id="490189.SAMN02927903_02069"/>
<dbReference type="NCBIfam" id="NF047658">
    <property type="entry name" value="HYC_CC_PP"/>
    <property type="match status" value="1"/>
</dbReference>
<name>A0A1G5I536_9FLAO</name>
<dbReference type="OrthoDB" id="795045at2"/>
<dbReference type="Pfam" id="PF26622">
    <property type="entry name" value="DUF8199"/>
    <property type="match status" value="1"/>
</dbReference>
<organism evidence="2 3">
    <name type="scientific">Flavobacterium caeni</name>
    <dbReference type="NCBI Taxonomy" id="490189"/>
    <lineage>
        <taxon>Bacteria</taxon>
        <taxon>Pseudomonadati</taxon>
        <taxon>Bacteroidota</taxon>
        <taxon>Flavobacteriia</taxon>
        <taxon>Flavobacteriales</taxon>
        <taxon>Flavobacteriaceae</taxon>
        <taxon>Flavobacterium</taxon>
    </lineage>
</organism>
<evidence type="ECO:0000256" key="1">
    <source>
        <dbReference type="SAM" id="SignalP"/>
    </source>
</evidence>
<evidence type="ECO:0000313" key="3">
    <source>
        <dbReference type="Proteomes" id="UP000199354"/>
    </source>
</evidence>
<protein>
    <submittedName>
        <fullName evidence="2">Uncharacterized protein</fullName>
    </submittedName>
</protein>
<dbReference type="InterPro" id="IPR058060">
    <property type="entry name" value="HYC_CC_PP"/>
</dbReference>
<keyword evidence="1" id="KW-0732">Signal</keyword>
<proteinExistence type="predicted"/>
<dbReference type="EMBL" id="FMVF01000009">
    <property type="protein sequence ID" value="SCY70438.1"/>
    <property type="molecule type" value="Genomic_DNA"/>
</dbReference>
<accession>A0A1G5I536</accession>
<keyword evidence="3" id="KW-1185">Reference proteome</keyword>
<gene>
    <name evidence="2" type="ORF">SAMN02927903_02069</name>
</gene>
<feature type="signal peptide" evidence="1">
    <location>
        <begin position="1"/>
        <end position="23"/>
    </location>
</feature>
<dbReference type="Proteomes" id="UP000199354">
    <property type="component" value="Unassembled WGS sequence"/>
</dbReference>
<feature type="chain" id="PRO_5011780607" evidence="1">
    <location>
        <begin position="24"/>
        <end position="140"/>
    </location>
</feature>
<evidence type="ECO:0000313" key="2">
    <source>
        <dbReference type="EMBL" id="SCY70438.1"/>
    </source>
</evidence>
<dbReference type="InterPro" id="IPR058512">
    <property type="entry name" value="DUF8199"/>
</dbReference>
<reference evidence="2 3" key="1">
    <citation type="submission" date="2016-10" db="EMBL/GenBank/DDBJ databases">
        <authorList>
            <person name="de Groot N.N."/>
        </authorList>
    </citation>
    <scope>NUCLEOTIDE SEQUENCE [LARGE SCALE GENOMIC DNA]</scope>
    <source>
        <strain evidence="2 3">CGMCC 1.7031</strain>
    </source>
</reference>